<evidence type="ECO:0000256" key="3">
    <source>
        <dbReference type="ARBA" id="ARBA00023212"/>
    </source>
</evidence>
<dbReference type="InterPro" id="IPR035969">
    <property type="entry name" value="Rab-GAP_TBC_sf"/>
</dbReference>
<feature type="compositionally biased region" description="Polar residues" evidence="6">
    <location>
        <begin position="37"/>
        <end position="53"/>
    </location>
</feature>
<feature type="domain" description="Rab-GAP TBC" evidence="7">
    <location>
        <begin position="129"/>
        <end position="329"/>
    </location>
</feature>
<comment type="similarity">
    <text evidence="5">Belongs to the BUB2 family.</text>
</comment>
<gene>
    <name evidence="8" type="ORF">FA14DRAFT_161489</name>
</gene>
<dbReference type="GeneID" id="37020922"/>
<dbReference type="InParanoid" id="A0A316VCU9"/>
<dbReference type="FunFam" id="1.10.472.80:FF:000026">
    <property type="entry name" value="Mitotic check point protein (Bub2)"/>
    <property type="match status" value="1"/>
</dbReference>
<dbReference type="GO" id="GO:0005096">
    <property type="term" value="F:GTPase activator activity"/>
    <property type="evidence" value="ECO:0007669"/>
    <property type="project" value="TreeGrafter"/>
</dbReference>
<dbReference type="Gene3D" id="1.10.8.270">
    <property type="entry name" value="putative rabgap domain of human tbc1 domain family member 14 like domains"/>
    <property type="match status" value="1"/>
</dbReference>
<dbReference type="Pfam" id="PF00566">
    <property type="entry name" value="RabGAP-TBC"/>
    <property type="match status" value="1"/>
</dbReference>
<dbReference type="PANTHER" id="PTHR22957">
    <property type="entry name" value="TBC1 DOMAIN FAMILY MEMBER GTPASE-ACTIVATING PROTEIN"/>
    <property type="match status" value="1"/>
</dbReference>
<dbReference type="STRING" id="1280837.A0A316VCU9"/>
<evidence type="ECO:0000256" key="6">
    <source>
        <dbReference type="SAM" id="MobiDB-lite"/>
    </source>
</evidence>
<evidence type="ECO:0000313" key="9">
    <source>
        <dbReference type="Proteomes" id="UP000245771"/>
    </source>
</evidence>
<protein>
    <submittedName>
        <fullName evidence="8">TBC-domain-containing protein</fullName>
    </submittedName>
</protein>
<sequence>MVSQGNRTSKNVDPSHIAWTKFFDKHTLIVPIHRNTESGSSTKPPPVSQSGRFSSLGPGPNNKPRRSRSARDLSDELNDTRGQKAIRSVDSKYAKQTGLTEAEWEETMKRLRRLILLEGVPGDDFRLPNNRSTARSTIWKLLLDCRDVDAALYLSLVAKGPSPLHDKIRNDTSRTLATDKLFKNRVDEAALIRMLDAFVWRYWSDGAPKKVVKWTGSKAFTFSYVQGMNVLAAPFLYVMPSELEAFQCFCNFIENCCPTYVQPTLIGVHRGLQLLERCLQMADPALSNHLRSKQLNAELYAFPSILTLCACTPPLRQVLQVWDYLLAFGTHLSIPCIVAQLLLIRDELMTSSQPMKLLRQFPDLDARSVVGIATTLVRDLDDSLYDDLVQHTIIL</sequence>
<dbReference type="FunCoup" id="A0A316VCU9">
    <property type="interactions" value="60"/>
</dbReference>
<dbReference type="AlphaFoldDB" id="A0A316VCU9"/>
<evidence type="ECO:0000256" key="1">
    <source>
        <dbReference type="ARBA" id="ARBA00004245"/>
    </source>
</evidence>
<comment type="subcellular location">
    <subcellularLocation>
        <location evidence="1">Cytoplasm</location>
        <location evidence="1">Cytoskeleton</location>
    </subcellularLocation>
</comment>
<keyword evidence="2" id="KW-0963">Cytoplasm</keyword>
<reference evidence="8 9" key="1">
    <citation type="journal article" date="2018" name="Mol. Biol. Evol.">
        <title>Broad Genomic Sampling Reveals a Smut Pathogenic Ancestry of the Fungal Clade Ustilaginomycotina.</title>
        <authorList>
            <person name="Kijpornyongpan T."/>
            <person name="Mondo S.J."/>
            <person name="Barry K."/>
            <person name="Sandor L."/>
            <person name="Lee J."/>
            <person name="Lipzen A."/>
            <person name="Pangilinan J."/>
            <person name="LaButti K."/>
            <person name="Hainaut M."/>
            <person name="Henrissat B."/>
            <person name="Grigoriev I.V."/>
            <person name="Spatafora J.W."/>
            <person name="Aime M.C."/>
        </authorList>
    </citation>
    <scope>NUCLEOTIDE SEQUENCE [LARGE SCALE GENOMIC DNA]</scope>
    <source>
        <strain evidence="8 9">MCA 3882</strain>
    </source>
</reference>
<name>A0A316VCU9_9BASI</name>
<evidence type="ECO:0000259" key="7">
    <source>
        <dbReference type="PROSITE" id="PS50086"/>
    </source>
</evidence>
<dbReference type="SMART" id="SM00164">
    <property type="entry name" value="TBC"/>
    <property type="match status" value="1"/>
</dbReference>
<dbReference type="PANTHER" id="PTHR22957:SF263">
    <property type="entry name" value="MITOTIC CHECK POINT PROTEIN BUB2"/>
    <property type="match status" value="1"/>
</dbReference>
<dbReference type="GO" id="GO:1990334">
    <property type="term" value="C:Bfa1-Bub2 complex"/>
    <property type="evidence" value="ECO:0007669"/>
    <property type="project" value="UniProtKB-ARBA"/>
</dbReference>
<organism evidence="8 9">
    <name type="scientific">Meira miltonrushii</name>
    <dbReference type="NCBI Taxonomy" id="1280837"/>
    <lineage>
        <taxon>Eukaryota</taxon>
        <taxon>Fungi</taxon>
        <taxon>Dikarya</taxon>
        <taxon>Basidiomycota</taxon>
        <taxon>Ustilaginomycotina</taxon>
        <taxon>Exobasidiomycetes</taxon>
        <taxon>Exobasidiales</taxon>
        <taxon>Brachybasidiaceae</taxon>
        <taxon>Meira</taxon>
    </lineage>
</organism>
<feature type="region of interest" description="Disordered" evidence="6">
    <location>
        <begin position="34"/>
        <end position="85"/>
    </location>
</feature>
<feature type="compositionally biased region" description="Basic and acidic residues" evidence="6">
    <location>
        <begin position="69"/>
        <end position="85"/>
    </location>
</feature>
<evidence type="ECO:0000313" key="8">
    <source>
        <dbReference type="EMBL" id="PWN33821.1"/>
    </source>
</evidence>
<dbReference type="GO" id="GO:0010948">
    <property type="term" value="P:negative regulation of cell cycle process"/>
    <property type="evidence" value="ECO:0007669"/>
    <property type="project" value="UniProtKB-ARBA"/>
</dbReference>
<evidence type="ECO:0000256" key="4">
    <source>
        <dbReference type="ARBA" id="ARBA00023306"/>
    </source>
</evidence>
<proteinExistence type="inferred from homology"/>
<dbReference type="Proteomes" id="UP000245771">
    <property type="component" value="Unassembled WGS sequence"/>
</dbReference>
<dbReference type="Gene3D" id="1.10.472.80">
    <property type="entry name" value="Ypt/Rab-GAP domain of gyp1p, domain 3"/>
    <property type="match status" value="1"/>
</dbReference>
<dbReference type="PROSITE" id="PS50086">
    <property type="entry name" value="TBC_RABGAP"/>
    <property type="match status" value="1"/>
</dbReference>
<dbReference type="RefSeq" id="XP_025354123.1">
    <property type="nucleotide sequence ID" value="XM_025499141.1"/>
</dbReference>
<dbReference type="FunFam" id="1.10.8.270:FF:000035">
    <property type="entry name" value="Cell cycle arrest protein BUB2"/>
    <property type="match status" value="1"/>
</dbReference>
<evidence type="ECO:0000256" key="2">
    <source>
        <dbReference type="ARBA" id="ARBA00022490"/>
    </source>
</evidence>
<accession>A0A316VCU9</accession>
<dbReference type="SUPFAM" id="SSF47923">
    <property type="entry name" value="Ypt/Rab-GAP domain of gyp1p"/>
    <property type="match status" value="2"/>
</dbReference>
<evidence type="ECO:0000256" key="5">
    <source>
        <dbReference type="ARBA" id="ARBA00061049"/>
    </source>
</evidence>
<dbReference type="OrthoDB" id="10263206at2759"/>
<dbReference type="EMBL" id="KZ819604">
    <property type="protein sequence ID" value="PWN33821.1"/>
    <property type="molecule type" value="Genomic_DNA"/>
</dbReference>
<keyword evidence="3" id="KW-0206">Cytoskeleton</keyword>
<dbReference type="InterPro" id="IPR000195">
    <property type="entry name" value="Rab-GAP-TBC_dom"/>
</dbReference>
<keyword evidence="9" id="KW-1185">Reference proteome</keyword>
<keyword evidence="4" id="KW-0131">Cell cycle</keyword>